<dbReference type="EMBL" id="CP065645">
    <property type="protein sequence ID" value="QPR70557.1"/>
    <property type="molecule type" value="Genomic_DNA"/>
</dbReference>
<dbReference type="AlphaFoldDB" id="A0AB37GME5"/>
<dbReference type="GO" id="GO:0003677">
    <property type="term" value="F:DNA binding"/>
    <property type="evidence" value="ECO:0007669"/>
    <property type="project" value="InterPro"/>
</dbReference>
<dbReference type="Gene3D" id="3.90.580.10">
    <property type="entry name" value="Zinc finger, CHC2-type domain"/>
    <property type="match status" value="1"/>
</dbReference>
<protein>
    <submittedName>
        <fullName evidence="1">Uncharacterized protein</fullName>
    </submittedName>
</protein>
<organism evidence="1 2">
    <name type="scientific">Bacillus licheniformis</name>
    <dbReference type="NCBI Taxonomy" id="1402"/>
    <lineage>
        <taxon>Bacteria</taxon>
        <taxon>Bacillati</taxon>
        <taxon>Bacillota</taxon>
        <taxon>Bacilli</taxon>
        <taxon>Bacillales</taxon>
        <taxon>Bacillaceae</taxon>
        <taxon>Bacillus</taxon>
    </lineage>
</organism>
<proteinExistence type="predicted"/>
<sequence>MKVSLHLDNRIFKEKPDRYATSEIHGRITNEVSEVTPKDLAEALASGKTAVLATMKGERKKANMIQQQVLMLDFDNKDDETKMKTEGMFYTSIDDVLTDEFVQQNAAFLYKTFSHTEDWDKFRLVFVLDQPLKTIWDVYGAYQFLLDKYPNADISCKDPSRLFFGGTEYIEINFDNVLNTKSIPKVDNKELKIVERKPTKVERARKSKPETGEVPTYKLMKQGNKEAVKARLSVYGCKLPSKVMAVNYLKSVNMAEFLGIEYNPFFDLFHYEENPSASIFKMDNSDIYLYKCHSASHQFTGDIVLVISKLLGISYTAAVNYLIEVTGIEIELTENIKALREQCDLFSNILLSEDLKKVYPAVHQRFDRYKQDIISILTIFKENLYEDENGELRSLTWISVRRLSEKLYGTNRKYEKVSRILNLMTYTNWIDKLDESSIPTDLLEKIKATQMAKKRDKRSNVFELLLLGDDFFFQLNKKCEAMHKLGFTMQGFSKEYVERTDGKEKASKVYVQDKDKKISVKSEAITQDIHKIALRHINKHGYILEKDLIKKVRRKWKSKGFTEYKYKQAVSELLQMYDLQRKRLTKDLKQEFGLTKLPAKSSPAVLIRAN</sequence>
<dbReference type="RefSeq" id="WP_197941897.1">
    <property type="nucleotide sequence ID" value="NZ_CP065645.1"/>
</dbReference>
<gene>
    <name evidence="1" type="ORF">I6G80_00345</name>
</gene>
<accession>A0AB37GME5</accession>
<dbReference type="GO" id="GO:0006260">
    <property type="term" value="P:DNA replication"/>
    <property type="evidence" value="ECO:0007669"/>
    <property type="project" value="InterPro"/>
</dbReference>
<geneLocation type="plasmid" evidence="1 2">
    <name>unnamed2</name>
</geneLocation>
<evidence type="ECO:0000313" key="1">
    <source>
        <dbReference type="EMBL" id="QPR70557.1"/>
    </source>
</evidence>
<name>A0AB37GME5_BACLI</name>
<evidence type="ECO:0000313" key="2">
    <source>
        <dbReference type="Proteomes" id="UP000595038"/>
    </source>
</evidence>
<dbReference type="GO" id="GO:0008270">
    <property type="term" value="F:zinc ion binding"/>
    <property type="evidence" value="ECO:0007669"/>
    <property type="project" value="InterPro"/>
</dbReference>
<dbReference type="Proteomes" id="UP000595038">
    <property type="component" value="Plasmid unnamed2"/>
</dbReference>
<reference evidence="1 2" key="1">
    <citation type="submission" date="2020-12" db="EMBL/GenBank/DDBJ databases">
        <title>FDA dAtabase for Regulatory Grade micrObial Sequences (FDA-ARGOS): Supporting development and validation of Infectious Disease Dx tests.</title>
        <authorList>
            <person name="Nelson B."/>
            <person name="Plummer A."/>
            <person name="Tallon L."/>
            <person name="Sadzewicz L."/>
            <person name="Zhao X."/>
            <person name="Boylan J."/>
            <person name="Ott S."/>
            <person name="Bowen H."/>
            <person name="Vavikolanu K."/>
            <person name="Mehta A."/>
            <person name="Aluvathingal J."/>
            <person name="Nadendla S."/>
            <person name="Myers T."/>
            <person name="Yan Y."/>
            <person name="Sichtig H."/>
        </authorList>
    </citation>
    <scope>NUCLEOTIDE SEQUENCE [LARGE SCALE GENOMIC DNA]</scope>
    <source>
        <strain evidence="1 2">FDAARGOS_923</strain>
        <plasmid evidence="1 2">unnamed2</plasmid>
    </source>
</reference>
<keyword evidence="1" id="KW-0614">Plasmid</keyword>
<dbReference type="InterPro" id="IPR036977">
    <property type="entry name" value="DNA_primase_Znf_CHC2"/>
</dbReference>